<feature type="transmembrane region" description="Helical" evidence="1">
    <location>
        <begin position="59"/>
        <end position="75"/>
    </location>
</feature>
<keyword evidence="1" id="KW-0472">Membrane</keyword>
<proteinExistence type="predicted"/>
<feature type="transmembrane region" description="Helical" evidence="1">
    <location>
        <begin position="6"/>
        <end position="22"/>
    </location>
</feature>
<keyword evidence="1" id="KW-1133">Transmembrane helix</keyword>
<dbReference type="AlphaFoldDB" id="N0BKL7"/>
<evidence type="ECO:0000313" key="3">
    <source>
        <dbReference type="Proteomes" id="UP000013307"/>
    </source>
</evidence>
<dbReference type="Proteomes" id="UP000013307">
    <property type="component" value="Chromosome"/>
</dbReference>
<dbReference type="EMBL" id="CP005290">
    <property type="protein sequence ID" value="AGK61046.1"/>
    <property type="molecule type" value="Genomic_DNA"/>
</dbReference>
<dbReference type="STRING" id="387631.Asulf_01045"/>
<accession>N0BKL7</accession>
<keyword evidence="1" id="KW-0812">Transmembrane</keyword>
<reference evidence="2 3" key="1">
    <citation type="journal article" date="2013" name="Genome Announc.">
        <title>Complete Genome Sequence of the Thermophilic and Facultatively Chemolithoautotrophic Sulfate Reducer Archaeoglobus sulfaticallidus Strain PM70-1T.</title>
        <authorList>
            <person name="Stokke R."/>
            <person name="Hocking W.P."/>
            <person name="Steinsbu B.O."/>
            <person name="Steen I.H."/>
        </authorList>
    </citation>
    <scope>NUCLEOTIDE SEQUENCE [LARGE SCALE GENOMIC DNA]</scope>
    <source>
        <strain evidence="2">PM70-1</strain>
    </source>
</reference>
<keyword evidence="3" id="KW-1185">Reference proteome</keyword>
<name>N0BKL7_9EURY</name>
<feature type="transmembrane region" description="Helical" evidence="1">
    <location>
        <begin position="27"/>
        <end position="47"/>
    </location>
</feature>
<dbReference type="KEGG" id="ast:Asulf_01045"/>
<dbReference type="HOGENOM" id="CLU_179010_0_0_2"/>
<dbReference type="OrthoDB" id="86141at2157"/>
<organism evidence="2 3">
    <name type="scientific">Archaeoglobus sulfaticallidus PM70-1</name>
    <dbReference type="NCBI Taxonomy" id="387631"/>
    <lineage>
        <taxon>Archaea</taxon>
        <taxon>Methanobacteriati</taxon>
        <taxon>Methanobacteriota</taxon>
        <taxon>Archaeoglobi</taxon>
        <taxon>Archaeoglobales</taxon>
        <taxon>Archaeoglobaceae</taxon>
        <taxon>Archaeoglobus</taxon>
    </lineage>
</organism>
<dbReference type="GeneID" id="15392686"/>
<protein>
    <submittedName>
        <fullName evidence="2">Uncharacterized protein</fullName>
    </submittedName>
</protein>
<evidence type="ECO:0000256" key="1">
    <source>
        <dbReference type="SAM" id="Phobius"/>
    </source>
</evidence>
<dbReference type="eggNOG" id="arCOG05098">
    <property type="taxonomic scope" value="Archaea"/>
</dbReference>
<gene>
    <name evidence="2" type="ORF">Asulf_01045</name>
</gene>
<dbReference type="RefSeq" id="WP_015590644.1">
    <property type="nucleotide sequence ID" value="NC_021169.1"/>
</dbReference>
<evidence type="ECO:0000313" key="2">
    <source>
        <dbReference type="EMBL" id="AGK61046.1"/>
    </source>
</evidence>
<sequence length="79" mass="8837">MDVDDIITLFLAIWVVILILAVKTVDVFITLLLIGLLVVAEVGGSFIKPETKEMLKPSIYFLLFLFMIIVAKKVIEVLS</sequence>